<dbReference type="GO" id="GO:0031047">
    <property type="term" value="P:regulatory ncRNA-mediated gene silencing"/>
    <property type="evidence" value="ECO:0007669"/>
    <property type="project" value="UniProtKB-KW"/>
</dbReference>
<dbReference type="GO" id="GO:0030154">
    <property type="term" value="P:cell differentiation"/>
    <property type="evidence" value="ECO:0007669"/>
    <property type="project" value="UniProtKB-KW"/>
</dbReference>
<dbReference type="SMART" id="SM00950">
    <property type="entry name" value="Piwi"/>
    <property type="match status" value="1"/>
</dbReference>
<keyword evidence="2" id="KW-0217">Developmental protein</keyword>
<comment type="subcellular location">
    <subcellularLocation>
        <location evidence="1">Cytoplasm</location>
    </subcellularLocation>
</comment>
<sequence length="819" mass="94976">MFRRRPGAAVWVPGHGARGRRAMEREVAEQRPLIAGLQALDVGSRYPAGIFQDLVVNTRRNLEHVRNSKTGSEGNEIELLANHFAVSFPWTAYKHNVVYKPNIKDVKLREKLLLLHEKSFGRCHIFDGNSLLLPKRLPNMENYLSLLKGRMVKITLQFSRQLSSTEPDCLRYYNIFFRRILKLMNLTQIGRNYYDKGERKTFYDSRVETWLGYVTSILPYEQNLTLCSDICHKVLHLKSAYDEIIDKKNKHLTDECFREEVSKNLVGLVVYTRYNNRTYRVDAINWDRSPNDIFKKSDGSETTFVQYYWQKYKERITDSTQPLLVSHRRWRRGQRPAAPDPILLVPQLCYLTGISKELLNKTDKKGTTLAKAMQQSPERRTENLEKFIEKIHRNSTAQDELKRCKVEFSKNFLPVSGRILKNVSIFQQEQLPEMEPQQAEWLKESRNLSLLMGKSLSSWILLHTSDCVEQAEKLLKMLRRVGPPMNITVKQAQMYEVDGDTSSYISTLQRRVKSNTDMVLCVLPDDEKCRYDEIKKYLCIRCPVPSQCVIADTLVTDGKLMSIATKIAQQMNCKMGGALWKVNIGLQKTMFIGIDCFHDTVNQQKSIAGFVSSTNEESTQWYSQCVFQETGQELVDGLSNCLEAALDSWFKNVHHQPDSVVVYRDGVGDGQLQALIDHEIPQLLRHLTKHEIKLTFIVVKKRINTRFFQVDGKFRNPPAGTVIDKVLTRWEWYDFYIVSQSTRHGTVNPTHYNVIYDTVCFEPDKVQCLTYKLCHMCYNFAGTIRVPAPCHYAHKLAYFVGQNIQQEAHYSLSNRLYYL</sequence>
<dbReference type="InterPro" id="IPR003100">
    <property type="entry name" value="PAZ_dom"/>
</dbReference>
<dbReference type="GO" id="GO:0005737">
    <property type="term" value="C:cytoplasm"/>
    <property type="evidence" value="ECO:0007669"/>
    <property type="project" value="UniProtKB-SubCell"/>
</dbReference>
<dbReference type="SMART" id="SM00949">
    <property type="entry name" value="PAZ"/>
    <property type="match status" value="1"/>
</dbReference>
<dbReference type="GO" id="GO:0003723">
    <property type="term" value="F:RNA binding"/>
    <property type="evidence" value="ECO:0007669"/>
    <property type="project" value="UniProtKB-KW"/>
</dbReference>
<accession>A0A6P6EWK4</accession>
<comment type="similarity">
    <text evidence="10">Belongs to the argonaute family. Piwi subfamily.</text>
</comment>
<dbReference type="RefSeq" id="XP_023576705.1">
    <property type="nucleotide sequence ID" value="XM_023720937.1"/>
</dbReference>
<keyword evidence="4" id="KW-0221">Differentiation</keyword>
<keyword evidence="3" id="KW-0963">Cytoplasm</keyword>
<dbReference type="PROSITE" id="PS50821">
    <property type="entry name" value="PAZ"/>
    <property type="match status" value="1"/>
</dbReference>
<dbReference type="FunFam" id="2.170.260.10:FF:000003">
    <property type="entry name" value="Piwi-like RNA-mediated gene silencing 2"/>
    <property type="match status" value="1"/>
</dbReference>
<evidence type="ECO:0000256" key="8">
    <source>
        <dbReference type="ARBA" id="ARBA00023158"/>
    </source>
</evidence>
<dbReference type="GO" id="GO:0006417">
    <property type="term" value="P:regulation of translation"/>
    <property type="evidence" value="ECO:0007669"/>
    <property type="project" value="UniProtKB-KW"/>
</dbReference>
<keyword evidence="6" id="KW-0744">Spermatogenesis</keyword>
<evidence type="ECO:0000256" key="5">
    <source>
        <dbReference type="ARBA" id="ARBA00022845"/>
    </source>
</evidence>
<dbReference type="OrthoDB" id="445936at2759"/>
<keyword evidence="13" id="KW-1185">Reference proteome</keyword>
<keyword evidence="8" id="KW-0943">RNA-mediated gene silencing</keyword>
<dbReference type="CDD" id="cd04658">
    <property type="entry name" value="Piwi_piwi-like_Euk"/>
    <property type="match status" value="1"/>
</dbReference>
<name>A0A6P6EWK4_OCTDE</name>
<dbReference type="Gene3D" id="3.40.50.2300">
    <property type="match status" value="1"/>
</dbReference>
<dbReference type="PANTHER" id="PTHR22891">
    <property type="entry name" value="EUKARYOTIC TRANSLATION INITIATION FACTOR 2C"/>
    <property type="match status" value="1"/>
</dbReference>
<dbReference type="Gene3D" id="3.30.420.10">
    <property type="entry name" value="Ribonuclease H-like superfamily/Ribonuclease H"/>
    <property type="match status" value="1"/>
</dbReference>
<organism evidence="13 14">
    <name type="scientific">Octodon degus</name>
    <name type="common">Degu</name>
    <name type="synonym">Sciurus degus</name>
    <dbReference type="NCBI Taxonomy" id="10160"/>
    <lineage>
        <taxon>Eukaryota</taxon>
        <taxon>Metazoa</taxon>
        <taxon>Chordata</taxon>
        <taxon>Craniata</taxon>
        <taxon>Vertebrata</taxon>
        <taxon>Euteleostomi</taxon>
        <taxon>Mammalia</taxon>
        <taxon>Eutheria</taxon>
        <taxon>Euarchontoglires</taxon>
        <taxon>Glires</taxon>
        <taxon>Rodentia</taxon>
        <taxon>Hystricomorpha</taxon>
        <taxon>Octodontidae</taxon>
        <taxon>Octodon</taxon>
    </lineage>
</organism>
<dbReference type="InterPro" id="IPR036397">
    <property type="entry name" value="RNaseH_sf"/>
</dbReference>
<dbReference type="CDD" id="cd02845">
    <property type="entry name" value="PAZ_piwi_like"/>
    <property type="match status" value="1"/>
</dbReference>
<keyword evidence="5" id="KW-0810">Translation regulation</keyword>
<dbReference type="GeneID" id="101573484"/>
<dbReference type="SUPFAM" id="SSF53098">
    <property type="entry name" value="Ribonuclease H-like"/>
    <property type="match status" value="1"/>
</dbReference>
<dbReference type="InParanoid" id="A0A6P6EWK4"/>
<dbReference type="SUPFAM" id="SSF101690">
    <property type="entry name" value="PAZ domain"/>
    <property type="match status" value="1"/>
</dbReference>
<evidence type="ECO:0000256" key="6">
    <source>
        <dbReference type="ARBA" id="ARBA00022871"/>
    </source>
</evidence>
<evidence type="ECO:0000259" key="11">
    <source>
        <dbReference type="PROSITE" id="PS50821"/>
    </source>
</evidence>
<evidence type="ECO:0000256" key="2">
    <source>
        <dbReference type="ARBA" id="ARBA00022473"/>
    </source>
</evidence>
<dbReference type="Gene3D" id="2.170.260.10">
    <property type="entry name" value="paz domain"/>
    <property type="match status" value="1"/>
</dbReference>
<dbReference type="AlphaFoldDB" id="A0A6P6EWK4"/>
<dbReference type="Pfam" id="PF02171">
    <property type="entry name" value="Piwi"/>
    <property type="match status" value="1"/>
</dbReference>
<gene>
    <name evidence="14" type="primary">LOC101573484</name>
</gene>
<keyword evidence="9" id="KW-0469">Meiosis</keyword>
<feature type="domain" description="Piwi" evidence="12">
    <location>
        <begin position="518"/>
        <end position="805"/>
    </location>
</feature>
<evidence type="ECO:0000256" key="3">
    <source>
        <dbReference type="ARBA" id="ARBA00022490"/>
    </source>
</evidence>
<evidence type="ECO:0000313" key="13">
    <source>
        <dbReference type="Proteomes" id="UP000515203"/>
    </source>
</evidence>
<feature type="domain" description="PAZ" evidence="11">
    <location>
        <begin position="233"/>
        <end position="353"/>
    </location>
</feature>
<evidence type="ECO:0000256" key="4">
    <source>
        <dbReference type="ARBA" id="ARBA00022782"/>
    </source>
</evidence>
<dbReference type="GO" id="GO:0007283">
    <property type="term" value="P:spermatogenesis"/>
    <property type="evidence" value="ECO:0007669"/>
    <property type="project" value="UniProtKB-KW"/>
</dbReference>
<dbReference type="GO" id="GO:0051321">
    <property type="term" value="P:meiotic cell cycle"/>
    <property type="evidence" value="ECO:0007669"/>
    <property type="project" value="UniProtKB-KW"/>
</dbReference>
<dbReference type="Pfam" id="PF23278">
    <property type="entry name" value="Piwi_N"/>
    <property type="match status" value="1"/>
</dbReference>
<dbReference type="InterPro" id="IPR003165">
    <property type="entry name" value="Piwi"/>
</dbReference>
<evidence type="ECO:0000313" key="14">
    <source>
        <dbReference type="RefSeq" id="XP_023576705.1"/>
    </source>
</evidence>
<reference evidence="14" key="1">
    <citation type="submission" date="2025-08" db="UniProtKB">
        <authorList>
            <consortium name="RefSeq"/>
        </authorList>
    </citation>
    <scope>IDENTIFICATION</scope>
</reference>
<evidence type="ECO:0000256" key="7">
    <source>
        <dbReference type="ARBA" id="ARBA00022884"/>
    </source>
</evidence>
<dbReference type="FunFam" id="3.30.420.10:FF:000014">
    <property type="entry name" value="Piwi-like RNA-mediated gene silencing 1"/>
    <property type="match status" value="1"/>
</dbReference>
<evidence type="ECO:0000256" key="10">
    <source>
        <dbReference type="ARBA" id="ARBA00038291"/>
    </source>
</evidence>
<keyword evidence="7" id="KW-0694">RNA-binding</keyword>
<protein>
    <submittedName>
        <fullName evidence="14">Piwi-like protein 3</fullName>
    </submittedName>
</protein>
<dbReference type="InterPro" id="IPR036085">
    <property type="entry name" value="PAZ_dom_sf"/>
</dbReference>
<evidence type="ECO:0000259" key="12">
    <source>
        <dbReference type="PROSITE" id="PS50822"/>
    </source>
</evidence>
<evidence type="ECO:0000256" key="1">
    <source>
        <dbReference type="ARBA" id="ARBA00004496"/>
    </source>
</evidence>
<dbReference type="PROSITE" id="PS50822">
    <property type="entry name" value="PIWI"/>
    <property type="match status" value="1"/>
</dbReference>
<proteinExistence type="inferred from homology"/>
<dbReference type="Proteomes" id="UP000515203">
    <property type="component" value="Unplaced"/>
</dbReference>
<dbReference type="InterPro" id="IPR012337">
    <property type="entry name" value="RNaseH-like_sf"/>
</dbReference>
<dbReference type="Pfam" id="PF02170">
    <property type="entry name" value="PAZ"/>
    <property type="match status" value="1"/>
</dbReference>
<evidence type="ECO:0000256" key="9">
    <source>
        <dbReference type="ARBA" id="ARBA00023254"/>
    </source>
</evidence>